<keyword evidence="8 11" id="KW-0238">DNA-binding</keyword>
<organism evidence="14 15">
    <name type="scientific">Thioflexithrix psekupsensis</name>
    <dbReference type="NCBI Taxonomy" id="1570016"/>
    <lineage>
        <taxon>Bacteria</taxon>
        <taxon>Pseudomonadati</taxon>
        <taxon>Pseudomonadota</taxon>
        <taxon>Gammaproteobacteria</taxon>
        <taxon>Thiotrichales</taxon>
        <taxon>Thioflexithrix</taxon>
    </lineage>
</organism>
<dbReference type="RefSeq" id="WP_176329893.1">
    <property type="nucleotide sequence ID" value="NZ_MSLT01000023.1"/>
</dbReference>
<sequence>MTTLEQLCELGVFSPLDVQFAHFLYRLDGGGHEVVLLSAVLVSYFNAQGHICLSLSDLANTSFPTSPSSQNLPQLQCPSLTQWRNELSATKVVGMVGDYKPLILEQDRLYLYRYWHYERLFAQQIYLRLQPLPLLFSRTLLKDHLSRLFPAKPRDVKQRKAVLCALTRRFCIISGGPGTGKTSTVVRILALLLAQQADLRVALAAPTGKAAARLEEAIQAAIPQLNIDPELKNNIPSKASTLHRLLGSKKGSPYFYHNAQNPLLYDVIVVDEASMIDLALMTKLVSALLPNARLILLGDRDQLASVEAGTILGDLCELAEKKQSFLRNHLVLLEKSYRFRADHGIGQLAHAIRYGETETLTRLLQSSQESIEWQPIENQEQLQKKLTPIILKNFTSYLQARDPFLALKLFNQFRVLCAMRHGIFGVLAINRLIETILSIHFDIKPNTRWYHGRPIMVTRNDYHLRLFNGDTGLILQLPDMPEAQAFFFDPESPNGLRQVWPNRLPEHETVYAMTIHKSQGSEFDEVLLLIPDQISNLLTRELLYTGMTRAKQHLYLMGNREVIIEAMSRRIKRNSGLIMQFETLKKTAY</sequence>
<protein>
    <recommendedName>
        <fullName evidence="11">RecBCD enzyme subunit RecD</fullName>
        <ecNumber evidence="11">5.6.2.3</ecNumber>
    </recommendedName>
    <alternativeName>
        <fullName evidence="11">DNA 5'-3' helicase subunit RecD</fullName>
    </alternativeName>
    <alternativeName>
        <fullName evidence="11">Exonuclease V subunit RecD</fullName>
        <shortName evidence="11">ExoV subunit RecD</shortName>
    </alternativeName>
    <alternativeName>
        <fullName evidence="11">Helicase/nuclease RecBCD subunit RecD</fullName>
    </alternativeName>
</protein>
<evidence type="ECO:0000256" key="8">
    <source>
        <dbReference type="ARBA" id="ARBA00023125"/>
    </source>
</evidence>
<dbReference type="GO" id="GO:0043139">
    <property type="term" value="F:5'-3' DNA helicase activity"/>
    <property type="evidence" value="ECO:0007669"/>
    <property type="project" value="UniProtKB-UniRule"/>
</dbReference>
<dbReference type="PANTHER" id="PTHR43788">
    <property type="entry name" value="DNA2/NAM7 HELICASE FAMILY MEMBER"/>
    <property type="match status" value="1"/>
</dbReference>
<keyword evidence="1 11" id="KW-0540">Nuclease</keyword>
<evidence type="ECO:0000256" key="2">
    <source>
        <dbReference type="ARBA" id="ARBA00022741"/>
    </source>
</evidence>
<dbReference type="SUPFAM" id="SSF52540">
    <property type="entry name" value="P-loop containing nucleoside triphosphate hydrolases"/>
    <property type="match status" value="2"/>
</dbReference>
<evidence type="ECO:0000256" key="3">
    <source>
        <dbReference type="ARBA" id="ARBA00022763"/>
    </source>
</evidence>
<dbReference type="GO" id="GO:0000724">
    <property type="term" value="P:double-strand break repair via homologous recombination"/>
    <property type="evidence" value="ECO:0007669"/>
    <property type="project" value="UniProtKB-UniRule"/>
</dbReference>
<keyword evidence="4 11" id="KW-0378">Hydrolase</keyword>
<dbReference type="Pfam" id="PF13538">
    <property type="entry name" value="UvrD_C_2"/>
    <property type="match status" value="1"/>
</dbReference>
<dbReference type="EC" id="5.6.2.3" evidence="11"/>
<keyword evidence="3 11" id="KW-0227">DNA damage</keyword>
<comment type="caution">
    <text evidence="14">The sequence shown here is derived from an EMBL/GenBank/DDBJ whole genome shotgun (WGS) entry which is preliminary data.</text>
</comment>
<keyword evidence="2 11" id="KW-0547">Nucleotide-binding</keyword>
<keyword evidence="9 11" id="KW-0234">DNA repair</keyword>
<evidence type="ECO:0000256" key="4">
    <source>
        <dbReference type="ARBA" id="ARBA00022801"/>
    </source>
</evidence>
<dbReference type="InterPro" id="IPR041851">
    <property type="entry name" value="RecD_N_sf"/>
</dbReference>
<evidence type="ECO:0000313" key="15">
    <source>
        <dbReference type="Proteomes" id="UP000194798"/>
    </source>
</evidence>
<dbReference type="PANTHER" id="PTHR43788:SF6">
    <property type="entry name" value="DNA HELICASE B"/>
    <property type="match status" value="1"/>
</dbReference>
<proteinExistence type="inferred from homology"/>
<evidence type="ECO:0000256" key="6">
    <source>
        <dbReference type="ARBA" id="ARBA00022839"/>
    </source>
</evidence>
<accession>A0A251X5A3</accession>
<dbReference type="Proteomes" id="UP000194798">
    <property type="component" value="Unassembled WGS sequence"/>
</dbReference>
<dbReference type="InterPro" id="IPR027785">
    <property type="entry name" value="UvrD-like_helicase_C"/>
</dbReference>
<evidence type="ECO:0000256" key="1">
    <source>
        <dbReference type="ARBA" id="ARBA00022722"/>
    </source>
</evidence>
<evidence type="ECO:0000256" key="10">
    <source>
        <dbReference type="ARBA" id="ARBA00023235"/>
    </source>
</evidence>
<dbReference type="GO" id="GO:0016887">
    <property type="term" value="F:ATP hydrolysis activity"/>
    <property type="evidence" value="ECO:0007669"/>
    <property type="project" value="RHEA"/>
</dbReference>
<dbReference type="Pfam" id="PF21185">
    <property type="entry name" value="RecD_N"/>
    <property type="match status" value="1"/>
</dbReference>
<dbReference type="EMBL" id="MSLT01000023">
    <property type="protein sequence ID" value="OUD12674.1"/>
    <property type="molecule type" value="Genomic_DNA"/>
</dbReference>
<dbReference type="InterPro" id="IPR027417">
    <property type="entry name" value="P-loop_NTPase"/>
</dbReference>
<evidence type="ECO:0000256" key="5">
    <source>
        <dbReference type="ARBA" id="ARBA00022806"/>
    </source>
</evidence>
<comment type="similarity">
    <text evidence="11">Belongs to the RecD family.</text>
</comment>
<keyword evidence="6 11" id="KW-0269">Exonuclease</keyword>
<dbReference type="GO" id="GO:0009338">
    <property type="term" value="C:exodeoxyribonuclease V complex"/>
    <property type="evidence" value="ECO:0007669"/>
    <property type="project" value="InterPro"/>
</dbReference>
<dbReference type="InterPro" id="IPR049550">
    <property type="entry name" value="RecD_N"/>
</dbReference>
<dbReference type="CDD" id="cd18809">
    <property type="entry name" value="SF1_C_RecD"/>
    <property type="match status" value="1"/>
</dbReference>
<feature type="binding site" evidence="11">
    <location>
        <begin position="175"/>
        <end position="182"/>
    </location>
    <ligand>
        <name>ATP</name>
        <dbReference type="ChEBI" id="CHEBI:30616"/>
    </ligand>
</feature>
<dbReference type="GO" id="GO:0005524">
    <property type="term" value="F:ATP binding"/>
    <property type="evidence" value="ECO:0007669"/>
    <property type="project" value="UniProtKB-UniRule"/>
</dbReference>
<dbReference type="InterPro" id="IPR006344">
    <property type="entry name" value="RecD"/>
</dbReference>
<keyword evidence="15" id="KW-1185">Reference proteome</keyword>
<name>A0A251X5A3_9GAMM</name>
<comment type="subunit">
    <text evidence="11">Heterotrimer of RecB, RecC and RecD. All subunits contribute to DNA-binding.</text>
</comment>
<dbReference type="InterPro" id="IPR050534">
    <property type="entry name" value="Coronavir_polyprotein_1ab"/>
</dbReference>
<comment type="function">
    <text evidence="11">A helicase/nuclease that prepares dsDNA breaks (DSB) for recombinational DNA repair. Binds to DSBs and unwinds DNA via a highly rapid and processive ATP-dependent bidirectional helicase activity. Unwinds dsDNA until it encounters a Chi (crossover hotspot instigator) sequence from the 3' direction. Cuts ssDNA a few nucleotides 3' to the Chi site. The properties and activities of the enzyme are changed at Chi. The Chi-altered holoenzyme produces a long 3'-ssDNA overhang and facilitates RecA-binding to the ssDNA for homologous DNA recombination and repair. Holoenzyme degrades any linearized DNA that is unable to undergo homologous recombination. In the holoenzyme this subunit has ssDNA-dependent ATPase and 5'-3' helicase activity. When added to pre-assembled RecBC greatly stimulates nuclease activity and augments holoenzyme processivity. Negatively regulates the RecA-loading ability of RecBCD.</text>
</comment>
<dbReference type="Gene3D" id="3.40.50.300">
    <property type="entry name" value="P-loop containing nucleotide triphosphate hydrolases"/>
    <property type="match status" value="2"/>
</dbReference>
<dbReference type="CDD" id="cd17933">
    <property type="entry name" value="DEXSc_RecD-like"/>
    <property type="match status" value="1"/>
</dbReference>
<gene>
    <name evidence="11" type="primary">recD</name>
    <name evidence="14" type="ORF">TPSD3_15150</name>
</gene>
<dbReference type="GO" id="GO:0017116">
    <property type="term" value="F:single-stranded DNA helicase activity"/>
    <property type="evidence" value="ECO:0007669"/>
    <property type="project" value="TreeGrafter"/>
</dbReference>
<keyword evidence="5 11" id="KW-0347">Helicase</keyword>
<evidence type="ECO:0000259" key="13">
    <source>
        <dbReference type="Pfam" id="PF21185"/>
    </source>
</evidence>
<reference evidence="14 15" key="1">
    <citation type="submission" date="2016-12" db="EMBL/GenBank/DDBJ databases">
        <title>Thioflexothrix psekupsii D3 genome sequencing and assembly.</title>
        <authorList>
            <person name="Fomenkov A."/>
            <person name="Vincze T."/>
            <person name="Grabovich M."/>
            <person name="Anton B.P."/>
            <person name="Dubinina G."/>
            <person name="Orlova M."/>
            <person name="Belousova E."/>
            <person name="Roberts R.J."/>
        </authorList>
    </citation>
    <scope>NUCLEOTIDE SEQUENCE [LARGE SCALE GENOMIC DNA]</scope>
    <source>
        <strain evidence="14">D3</strain>
    </source>
</reference>
<evidence type="ECO:0000313" key="14">
    <source>
        <dbReference type="EMBL" id="OUD12674.1"/>
    </source>
</evidence>
<dbReference type="Gene3D" id="1.10.10.1020">
    <property type="entry name" value="RecBCD complex, subunit RecD, N-terminal domain"/>
    <property type="match status" value="1"/>
</dbReference>
<evidence type="ECO:0000259" key="12">
    <source>
        <dbReference type="Pfam" id="PF13538"/>
    </source>
</evidence>
<comment type="catalytic activity">
    <reaction evidence="11">
        <text>ATP + H2O = ADP + phosphate + H(+)</text>
        <dbReference type="Rhea" id="RHEA:13065"/>
        <dbReference type="ChEBI" id="CHEBI:15377"/>
        <dbReference type="ChEBI" id="CHEBI:15378"/>
        <dbReference type="ChEBI" id="CHEBI:30616"/>
        <dbReference type="ChEBI" id="CHEBI:43474"/>
        <dbReference type="ChEBI" id="CHEBI:456216"/>
        <dbReference type="EC" id="5.6.2.3"/>
    </reaction>
</comment>
<evidence type="ECO:0000256" key="7">
    <source>
        <dbReference type="ARBA" id="ARBA00022840"/>
    </source>
</evidence>
<dbReference type="Pfam" id="PF13245">
    <property type="entry name" value="AAA_19"/>
    <property type="match status" value="1"/>
</dbReference>
<evidence type="ECO:0000256" key="11">
    <source>
        <dbReference type="HAMAP-Rule" id="MF_01487"/>
    </source>
</evidence>
<dbReference type="HAMAP" id="MF_01487">
    <property type="entry name" value="RecD"/>
    <property type="match status" value="1"/>
</dbReference>
<comment type="miscellaneous">
    <text evidence="11">In the RecBCD complex, RecB has a slow 3'-5' helicase, an exonuclease activity and loads RecA onto ssDNA, RecD has a fast 5'-3' helicase activity, while RecC stimulates the ATPase and processivity of the RecB helicase and contributes to recognition of the Chi site.</text>
</comment>
<feature type="domain" description="UvrD-like helicase C-terminal" evidence="12">
    <location>
        <begin position="510"/>
        <end position="557"/>
    </location>
</feature>
<keyword evidence="7 11" id="KW-0067">ATP-binding</keyword>
<dbReference type="AlphaFoldDB" id="A0A251X5A3"/>
<dbReference type="NCBIfam" id="TIGR01447">
    <property type="entry name" value="recD"/>
    <property type="match status" value="1"/>
</dbReference>
<feature type="domain" description="RecBCD enzyme subunit RecD N-terminal" evidence="13">
    <location>
        <begin position="9"/>
        <end position="110"/>
    </location>
</feature>
<dbReference type="GO" id="GO:0003677">
    <property type="term" value="F:DNA binding"/>
    <property type="evidence" value="ECO:0007669"/>
    <property type="project" value="UniProtKB-UniRule"/>
</dbReference>
<keyword evidence="10 11" id="KW-0413">Isomerase</keyword>
<evidence type="ECO:0000256" key="9">
    <source>
        <dbReference type="ARBA" id="ARBA00023204"/>
    </source>
</evidence>
<dbReference type="GO" id="GO:0008854">
    <property type="term" value="F:exodeoxyribonuclease V activity"/>
    <property type="evidence" value="ECO:0007669"/>
    <property type="project" value="InterPro"/>
</dbReference>